<evidence type="ECO:0000313" key="2">
    <source>
        <dbReference type="Proteomes" id="UP000236738"/>
    </source>
</evidence>
<gene>
    <name evidence="1" type="ORF">SAMN05421847_2823</name>
</gene>
<protein>
    <submittedName>
        <fullName evidence="1">Uncharacterized protein</fullName>
    </submittedName>
</protein>
<keyword evidence="2" id="KW-1185">Reference proteome</keyword>
<dbReference type="EMBL" id="FNUS01000008">
    <property type="protein sequence ID" value="SEG58798.1"/>
    <property type="molecule type" value="Genomic_DNA"/>
</dbReference>
<organism evidence="1 2">
    <name type="scientific">Halpernia humi</name>
    <dbReference type="NCBI Taxonomy" id="493375"/>
    <lineage>
        <taxon>Bacteria</taxon>
        <taxon>Pseudomonadati</taxon>
        <taxon>Bacteroidota</taxon>
        <taxon>Flavobacteriia</taxon>
        <taxon>Flavobacteriales</taxon>
        <taxon>Weeksellaceae</taxon>
        <taxon>Chryseobacterium group</taxon>
        <taxon>Halpernia</taxon>
    </lineage>
</organism>
<sequence length="45" mass="4981">MFRTCHGLQIIAIGINTTIKKATENAVNAKIQIPINNLKSKTDEK</sequence>
<reference evidence="2" key="1">
    <citation type="submission" date="2016-10" db="EMBL/GenBank/DDBJ databases">
        <authorList>
            <person name="Varghese N."/>
            <person name="Submissions S."/>
        </authorList>
    </citation>
    <scope>NUCLEOTIDE SEQUENCE [LARGE SCALE GENOMIC DNA]</scope>
    <source>
        <strain evidence="2">DSM 21580</strain>
    </source>
</reference>
<proteinExistence type="predicted"/>
<dbReference type="AlphaFoldDB" id="A0A1H6BDE0"/>
<evidence type="ECO:0000313" key="1">
    <source>
        <dbReference type="EMBL" id="SEG58798.1"/>
    </source>
</evidence>
<accession>A0A1H6BDE0</accession>
<dbReference type="RefSeq" id="WP_159969861.1">
    <property type="nucleotide sequence ID" value="NZ_FNUS01000008.1"/>
</dbReference>
<name>A0A1H6BDE0_9FLAO</name>
<dbReference type="Proteomes" id="UP000236738">
    <property type="component" value="Unassembled WGS sequence"/>
</dbReference>